<dbReference type="Gene3D" id="3.40.50.450">
    <property type="match status" value="1"/>
</dbReference>
<dbReference type="EMBL" id="RCDA01000004">
    <property type="protein sequence ID" value="RLK47152.1"/>
    <property type="molecule type" value="Genomic_DNA"/>
</dbReference>
<feature type="domain" description="DprA winged helix" evidence="4">
    <location>
        <begin position="317"/>
        <end position="376"/>
    </location>
</feature>
<accession>A0A498BUN0</accession>
<dbReference type="AlphaFoldDB" id="A0A498BUN0"/>
<feature type="region of interest" description="Disordered" evidence="2">
    <location>
        <begin position="300"/>
        <end position="328"/>
    </location>
</feature>
<evidence type="ECO:0000313" key="6">
    <source>
        <dbReference type="Proteomes" id="UP000275461"/>
    </source>
</evidence>
<dbReference type="Proteomes" id="UP000275461">
    <property type="component" value="Unassembled WGS sequence"/>
</dbReference>
<dbReference type="InterPro" id="IPR036388">
    <property type="entry name" value="WH-like_DNA-bd_sf"/>
</dbReference>
<comment type="similarity">
    <text evidence="1">Belongs to the DprA/Smf family.</text>
</comment>
<proteinExistence type="inferred from homology"/>
<feature type="compositionally biased region" description="Low complexity" evidence="2">
    <location>
        <begin position="300"/>
        <end position="317"/>
    </location>
</feature>
<protein>
    <submittedName>
        <fullName evidence="5">DNA protecting protein DprA</fullName>
    </submittedName>
</protein>
<sequence>MSTFTRVQDTDLQSRLALWRVPGLGARLWAELLDRLGSPEAVLAAAPGELTRHGAPDRVAEAIHATTPAHAEPDLRWLEADPAHHVLRKGVDPAYPARLAELPDAPPLLFAKGDPGLLAWPGLAIVGSRNPSHNGRELARDFAQALATRGLGINSGLAQGIDAAAHQGALDAGGVTIAVMGTGPDRVYPARNRKLAHAIAAEGVLITELPVGVGVRRSHFPRRNRIISGLSLGTLVVEASLNSGSLITAYQALDQGRDVFAIPGSIHNPMARGCHRLIRDGARLVESVADILEELDLQQAQPAAADNATPDTIDTAPRTGPAEGPDPEYATLLEAMGHDPVALDTLVSRAGLTADAVSSMLLLLELQGRVQALPGGRYQRTGPEDV</sequence>
<evidence type="ECO:0000259" key="4">
    <source>
        <dbReference type="Pfam" id="PF17782"/>
    </source>
</evidence>
<evidence type="ECO:0000313" key="5">
    <source>
        <dbReference type="EMBL" id="RLK47152.1"/>
    </source>
</evidence>
<organism evidence="5 6">
    <name type="scientific">Alkalispirillum mobile</name>
    <dbReference type="NCBI Taxonomy" id="85925"/>
    <lineage>
        <taxon>Bacteria</taxon>
        <taxon>Pseudomonadati</taxon>
        <taxon>Pseudomonadota</taxon>
        <taxon>Gammaproteobacteria</taxon>
        <taxon>Chromatiales</taxon>
        <taxon>Ectothiorhodospiraceae</taxon>
        <taxon>Alkalispirillum</taxon>
    </lineage>
</organism>
<dbReference type="InterPro" id="IPR010994">
    <property type="entry name" value="RuvA_2-like"/>
</dbReference>
<evidence type="ECO:0000256" key="1">
    <source>
        <dbReference type="ARBA" id="ARBA00006525"/>
    </source>
</evidence>
<evidence type="ECO:0000256" key="2">
    <source>
        <dbReference type="SAM" id="MobiDB-lite"/>
    </source>
</evidence>
<gene>
    <name evidence="5" type="ORF">DFR31_2471</name>
</gene>
<dbReference type="SUPFAM" id="SSF102405">
    <property type="entry name" value="MCP/YpsA-like"/>
    <property type="match status" value="1"/>
</dbReference>
<reference evidence="5 6" key="1">
    <citation type="submission" date="2018-10" db="EMBL/GenBank/DDBJ databases">
        <title>Genomic Encyclopedia of Type Strains, Phase IV (KMG-IV): sequencing the most valuable type-strain genomes for metagenomic binning, comparative biology and taxonomic classification.</title>
        <authorList>
            <person name="Goeker M."/>
        </authorList>
    </citation>
    <scope>NUCLEOTIDE SEQUENCE [LARGE SCALE GENOMIC DNA]</scope>
    <source>
        <strain evidence="5 6">DSM 12769</strain>
    </source>
</reference>
<comment type="caution">
    <text evidence="5">The sequence shown here is derived from an EMBL/GenBank/DDBJ whole genome shotgun (WGS) entry which is preliminary data.</text>
</comment>
<dbReference type="NCBIfam" id="TIGR00732">
    <property type="entry name" value="dprA"/>
    <property type="match status" value="1"/>
</dbReference>
<dbReference type="PANTHER" id="PTHR43022">
    <property type="entry name" value="PROTEIN SMF"/>
    <property type="match status" value="1"/>
</dbReference>
<keyword evidence="6" id="KW-1185">Reference proteome</keyword>
<dbReference type="Pfam" id="PF02481">
    <property type="entry name" value="DNA_processg_A"/>
    <property type="match status" value="1"/>
</dbReference>
<feature type="domain" description="Smf/DprA SLOG" evidence="3">
    <location>
        <begin position="92"/>
        <end position="295"/>
    </location>
</feature>
<dbReference type="InterPro" id="IPR003488">
    <property type="entry name" value="DprA"/>
</dbReference>
<dbReference type="Pfam" id="PF17782">
    <property type="entry name" value="WHD_DprA"/>
    <property type="match status" value="1"/>
</dbReference>
<name>A0A498BUN0_9GAMM</name>
<dbReference type="InterPro" id="IPR057666">
    <property type="entry name" value="DrpA_SLOG"/>
</dbReference>
<evidence type="ECO:0000259" key="3">
    <source>
        <dbReference type="Pfam" id="PF02481"/>
    </source>
</evidence>
<dbReference type="Gene3D" id="1.10.10.10">
    <property type="entry name" value="Winged helix-like DNA-binding domain superfamily/Winged helix DNA-binding domain"/>
    <property type="match status" value="1"/>
</dbReference>
<dbReference type="GO" id="GO:0009294">
    <property type="term" value="P:DNA-mediated transformation"/>
    <property type="evidence" value="ECO:0007669"/>
    <property type="project" value="InterPro"/>
</dbReference>
<dbReference type="PANTHER" id="PTHR43022:SF1">
    <property type="entry name" value="PROTEIN SMF"/>
    <property type="match status" value="1"/>
</dbReference>
<dbReference type="SUPFAM" id="SSF47781">
    <property type="entry name" value="RuvA domain 2-like"/>
    <property type="match status" value="1"/>
</dbReference>
<dbReference type="InterPro" id="IPR041614">
    <property type="entry name" value="DprA_WH"/>
</dbReference>